<dbReference type="AlphaFoldDB" id="G0EHH3"/>
<dbReference type="Proteomes" id="UP000001037">
    <property type="component" value="Chromosome"/>
</dbReference>
<dbReference type="Gene3D" id="3.90.25.10">
    <property type="entry name" value="UDP-galactose 4-epimerase, domain 1"/>
    <property type="match status" value="1"/>
</dbReference>
<dbReference type="KEGG" id="pfm:Pyrfu_0679"/>
<reference evidence="2 3" key="1">
    <citation type="journal article" date="2011" name="Stand. Genomic Sci.">
        <title>Complete genome sequence of the hyperthermophilic chemolithoautotroph Pyrolobus fumarii type strain (1A).</title>
        <authorList>
            <person name="Anderson I."/>
            <person name="Goker M."/>
            <person name="Nolan M."/>
            <person name="Lucas S."/>
            <person name="Hammon N."/>
            <person name="Deshpande S."/>
            <person name="Cheng J.F."/>
            <person name="Tapia R."/>
            <person name="Han C."/>
            <person name="Goodwin L."/>
            <person name="Pitluck S."/>
            <person name="Huntemann M."/>
            <person name="Liolios K."/>
            <person name="Ivanova N."/>
            <person name="Pagani I."/>
            <person name="Mavromatis K."/>
            <person name="Ovchinikova G."/>
            <person name="Pati A."/>
            <person name="Chen A."/>
            <person name="Palaniappan K."/>
            <person name="Land M."/>
            <person name="Hauser L."/>
            <person name="Brambilla E.M."/>
            <person name="Huber H."/>
            <person name="Yasawong M."/>
            <person name="Rohde M."/>
            <person name="Spring S."/>
            <person name="Abt B."/>
            <person name="Sikorski J."/>
            <person name="Wirth R."/>
            <person name="Detter J.C."/>
            <person name="Woyke T."/>
            <person name="Bristow J."/>
            <person name="Eisen J.A."/>
            <person name="Markowitz V."/>
            <person name="Hugenholtz P."/>
            <person name="Kyrpides N.C."/>
            <person name="Klenk H.P."/>
            <person name="Lapidus A."/>
        </authorList>
    </citation>
    <scope>NUCLEOTIDE SEQUENCE [LARGE SCALE GENOMIC DNA]</scope>
    <source>
        <strain evidence="3">DSM 11204 / 1A</strain>
    </source>
</reference>
<dbReference type="Pfam" id="PF04321">
    <property type="entry name" value="RmlD_sub_bind"/>
    <property type="match status" value="1"/>
</dbReference>
<dbReference type="InterPro" id="IPR036291">
    <property type="entry name" value="NAD(P)-bd_dom_sf"/>
</dbReference>
<dbReference type="InParanoid" id="G0EHH3"/>
<gene>
    <name evidence="2" type="ordered locus">Pyrfu_0679</name>
</gene>
<dbReference type="NCBIfam" id="TIGR01214">
    <property type="entry name" value="rmlD"/>
    <property type="match status" value="1"/>
</dbReference>
<evidence type="ECO:0000313" key="3">
    <source>
        <dbReference type="Proteomes" id="UP000001037"/>
    </source>
</evidence>
<dbReference type="STRING" id="694429.Pyrfu_0679"/>
<evidence type="ECO:0000259" key="1">
    <source>
        <dbReference type="Pfam" id="PF04321"/>
    </source>
</evidence>
<sequence>MTGSSGLLGHKLVGLLEHKGFDIIALYRSKPPATCSECIKLQLDLTEPERLVDVVQEHKPDVVFHLAAFTNVDACEKEREMAWRVNTLSTIALVRASVRVGARIVYISTDYVFDGRRGQYREDDAPSPINYYGLTKLAGETPVLAANGVVVRTSGIYGSGPGKKTFPIVVIEKLGRGEEIHAAIDQWYSPTLNTLLARALLTLLEKLDEAVEHGVLHIAGSRVSRYEFALMIAEKFGLPKDLVKPVKLEELQFIAPRPRDSSLDVTLARQLVGSVPFWDHEAALEELRRELRQTG</sequence>
<name>G0EHH3_PYRF1</name>
<dbReference type="PANTHER" id="PTHR10491">
    <property type="entry name" value="DTDP-4-DEHYDRORHAMNOSE REDUCTASE"/>
    <property type="match status" value="1"/>
</dbReference>
<dbReference type="CDD" id="cd05254">
    <property type="entry name" value="dTDP_HR_like_SDR_e"/>
    <property type="match status" value="1"/>
</dbReference>
<keyword evidence="3" id="KW-1185">Reference proteome</keyword>
<dbReference type="PANTHER" id="PTHR10491:SF4">
    <property type="entry name" value="METHIONINE ADENOSYLTRANSFERASE 2 SUBUNIT BETA"/>
    <property type="match status" value="1"/>
</dbReference>
<dbReference type="HOGENOM" id="CLU_045518_1_2_2"/>
<organism evidence="2 3">
    <name type="scientific">Pyrolobus fumarii (strain DSM 11204 / 1A)</name>
    <dbReference type="NCBI Taxonomy" id="694429"/>
    <lineage>
        <taxon>Archaea</taxon>
        <taxon>Thermoproteota</taxon>
        <taxon>Thermoprotei</taxon>
        <taxon>Desulfurococcales</taxon>
        <taxon>Pyrodictiaceae</taxon>
        <taxon>Pyrolobus</taxon>
    </lineage>
</organism>
<evidence type="ECO:0000313" key="2">
    <source>
        <dbReference type="EMBL" id="AEM38548.1"/>
    </source>
</evidence>
<dbReference type="InterPro" id="IPR029903">
    <property type="entry name" value="RmlD-like-bd"/>
</dbReference>
<dbReference type="FunCoup" id="G0EHH3">
    <property type="interactions" value="71"/>
</dbReference>
<dbReference type="Gene3D" id="3.40.50.720">
    <property type="entry name" value="NAD(P)-binding Rossmann-like Domain"/>
    <property type="match status" value="1"/>
</dbReference>
<accession>G0EHH3</accession>
<dbReference type="eggNOG" id="arCOG01367">
    <property type="taxonomic scope" value="Archaea"/>
</dbReference>
<protein>
    <submittedName>
        <fullName evidence="2">dTDP-4-dehydrorhamnose reductase</fullName>
    </submittedName>
</protein>
<dbReference type="SUPFAM" id="SSF51735">
    <property type="entry name" value="NAD(P)-binding Rossmann-fold domains"/>
    <property type="match status" value="1"/>
</dbReference>
<proteinExistence type="predicted"/>
<feature type="domain" description="RmlD-like substrate binding" evidence="1">
    <location>
        <begin position="1"/>
        <end position="278"/>
    </location>
</feature>
<dbReference type="EMBL" id="CP002838">
    <property type="protein sequence ID" value="AEM38548.1"/>
    <property type="molecule type" value="Genomic_DNA"/>
</dbReference>
<dbReference type="InterPro" id="IPR005913">
    <property type="entry name" value="dTDP_dehydrorham_reduct"/>
</dbReference>